<dbReference type="Gene3D" id="2.40.128.130">
    <property type="entry name" value="Autotransporter beta-domain"/>
    <property type="match status" value="1"/>
</dbReference>
<dbReference type="InterPro" id="IPR013425">
    <property type="entry name" value="Autotrns_rpt"/>
</dbReference>
<dbReference type="SUPFAM" id="SSF51126">
    <property type="entry name" value="Pectin lyase-like"/>
    <property type="match status" value="1"/>
</dbReference>
<dbReference type="NCBIfam" id="TIGR02601">
    <property type="entry name" value="autotrns_rpt"/>
    <property type="match status" value="2"/>
</dbReference>
<evidence type="ECO:0000256" key="2">
    <source>
        <dbReference type="SAM" id="SignalP"/>
    </source>
</evidence>
<dbReference type="PROSITE" id="PS51208">
    <property type="entry name" value="AUTOTRANSPORTER"/>
    <property type="match status" value="1"/>
</dbReference>
<comment type="caution">
    <text evidence="4">The sequence shown here is derived from an EMBL/GenBank/DDBJ whole genome shotgun (WGS) entry which is preliminary data.</text>
</comment>
<organism evidence="4 5">
    <name type="scientific">Bradyrhizobium jicamae</name>
    <dbReference type="NCBI Taxonomy" id="280332"/>
    <lineage>
        <taxon>Bacteria</taxon>
        <taxon>Pseudomonadati</taxon>
        <taxon>Pseudomonadota</taxon>
        <taxon>Alphaproteobacteria</taxon>
        <taxon>Hyphomicrobiales</taxon>
        <taxon>Nitrobacteraceae</taxon>
        <taxon>Bradyrhizobium</taxon>
    </lineage>
</organism>
<accession>A0ABS5FN89</accession>
<feature type="domain" description="Autotransporter" evidence="3">
    <location>
        <begin position="979"/>
        <end position="1261"/>
    </location>
</feature>
<feature type="signal peptide" evidence="2">
    <location>
        <begin position="1"/>
        <end position="38"/>
    </location>
</feature>
<name>A0ABS5FN89_9BRAD</name>
<evidence type="ECO:0000256" key="1">
    <source>
        <dbReference type="ARBA" id="ARBA00022729"/>
    </source>
</evidence>
<dbReference type="InterPro" id="IPR036709">
    <property type="entry name" value="Autotransporte_beta_dom_sf"/>
</dbReference>
<sequence length="1261" mass="124993">MEYLKFPRHGAHAGPRSPVSHSIAVLLATTALAVPAHAVDGTWTGGGNEWTNGSNWSSNPTVPNGTATFTDSGSTNVNIGNFASIGAINFTSVPVAQAYSFSINNTFIVNGTGIANNSSLGQAFEVMSGNTLIFNNGASASAGTGAVQLTNDGSAFVAFQNTSSAGAATVTNNGIFQFFDTSTAGSANISNSGELDFFSGSSAGSATITNAGNSTLTFNNTSSAGTATIINNALGGFAGTLQFNNSATAGSAIITNTSVMQFNDTSTAGNATITNNSSLTFSNSASGGNATITTTNGATTLFTGSSTGGNARFITNTGGTFDMSALTSAGMTAGSIEGGGSYVLGAKTLTTGSNNLSTQVDGVISGTSGGLTKVGTGTLTLTNTETFTGATTINGGTLALSGGTASIANSSVVTVNGSFDISASTAPFNLINTLAGNSGGVVNLGANSLAINNGSTEFAGSIQGTGGLEVLAGTQTLSGANTYTNATQVDAGATLALKGNGSITNSGYVGFSPGGPGQVGTFDISQTTTGASINALFDAAGVGVVALGSKTLTITTGSLFAGVIQDGGIAGGTGGNLVIASGAVQQLAGTNSYTGSTTIAAGGELDLVTQGAGQNGSIATSSGVTNNGIFDITGLTTGSTAIKSLAGASTGTVNIGNKTLTITAANGNFAGVIGDGGLGGSLVIAGGTQILSGVNTYTGATTVNGTLVVDGSTASSSMTNVTTNALLSGSGTVGNTSIIGGTLAPGSVGGSVFGPLNVQGNLSFTAASTYLVQVSPATSGLTNVSGTANLGGATVNAVFQPGAYVNKQYTILYAAGGLGGTAFNPAVVSNMTNLQTSLLYDANNAYLNVKLSFNPPTPATPSGLNINQQNVANTLVNFFNSTGSVPVAFAALNAAGLTIASGELGTGVIQSSINADGQFLNLLLDPTVAGRGAGFAAPGTVSGFADDSSTSVYADRRPATASERDAYAMATKAPMLAAQPVNRWSVWAASYGGSAKVDGNPIVGSQDTTSQVWGVAAGADYKVSPDTLLGFALGGGGSNYSLANGLGNGSADLFQAGVFGRHNVGPAYLSAALAYGWHDVTTNRNVALAGFDQLQGRFQAESFSARFEGGYRFATPLVGLAPYWAVQVVSFRLPSYAETAVIGTPLFALNYAGQTTTATRTELGLRTDKSYALQDAMLTLRGRAAWAHDYNNDSSVTAIFQSLPGASFVVNGASPKPDSALVSAGAEIRWLNGFSLAATFEGEFSSTLSSYAGKGVARYSW</sequence>
<dbReference type="InterPro" id="IPR005546">
    <property type="entry name" value="Autotransporte_beta"/>
</dbReference>
<reference evidence="5" key="1">
    <citation type="journal article" date="2021" name="ISME J.">
        <title>Evolutionary origin and ecological implication of a unique nif island in free-living Bradyrhizobium lineages.</title>
        <authorList>
            <person name="Tao J."/>
        </authorList>
    </citation>
    <scope>NUCLEOTIDE SEQUENCE [LARGE SCALE GENOMIC DNA]</scope>
    <source>
        <strain evidence="5">SZCCT0434</strain>
    </source>
</reference>
<evidence type="ECO:0000259" key="3">
    <source>
        <dbReference type="PROSITE" id="PS51208"/>
    </source>
</evidence>
<keyword evidence="5" id="KW-1185">Reference proteome</keyword>
<evidence type="ECO:0000313" key="4">
    <source>
        <dbReference type="EMBL" id="MBR0798242.1"/>
    </source>
</evidence>
<dbReference type="Proteomes" id="UP001315278">
    <property type="component" value="Unassembled WGS sequence"/>
</dbReference>
<dbReference type="Pfam" id="PF12951">
    <property type="entry name" value="PATR"/>
    <property type="match status" value="4"/>
</dbReference>
<keyword evidence="1 2" id="KW-0732">Signal</keyword>
<evidence type="ECO:0000313" key="5">
    <source>
        <dbReference type="Proteomes" id="UP001315278"/>
    </source>
</evidence>
<dbReference type="Pfam" id="PF03797">
    <property type="entry name" value="Autotransporter"/>
    <property type="match status" value="1"/>
</dbReference>
<gene>
    <name evidence="4" type="ORF">JQ615_22905</name>
</gene>
<dbReference type="SMART" id="SM00869">
    <property type="entry name" value="Autotransporter"/>
    <property type="match status" value="1"/>
</dbReference>
<dbReference type="EMBL" id="JAFCJH010000025">
    <property type="protein sequence ID" value="MBR0798242.1"/>
    <property type="molecule type" value="Genomic_DNA"/>
</dbReference>
<dbReference type="InterPro" id="IPR011050">
    <property type="entry name" value="Pectin_lyase_fold/virulence"/>
</dbReference>
<proteinExistence type="predicted"/>
<protein>
    <submittedName>
        <fullName evidence="4">Autotransporter domain-containing protein</fullName>
    </submittedName>
</protein>
<feature type="chain" id="PRO_5046346993" evidence="2">
    <location>
        <begin position="39"/>
        <end position="1261"/>
    </location>
</feature>
<dbReference type="SUPFAM" id="SSF103515">
    <property type="entry name" value="Autotransporter"/>
    <property type="match status" value="1"/>
</dbReference>